<dbReference type="OrthoDB" id="9805336at2"/>
<keyword evidence="4" id="KW-1185">Reference proteome</keyword>
<organism evidence="3 4">
    <name type="scientific">Pontibacter akesuensis</name>
    <dbReference type="NCBI Taxonomy" id="388950"/>
    <lineage>
        <taxon>Bacteria</taxon>
        <taxon>Pseudomonadati</taxon>
        <taxon>Bacteroidota</taxon>
        <taxon>Cytophagia</taxon>
        <taxon>Cytophagales</taxon>
        <taxon>Hymenobacteraceae</taxon>
        <taxon>Pontibacter</taxon>
    </lineage>
</organism>
<feature type="compositionally biased region" description="Low complexity" evidence="1">
    <location>
        <begin position="557"/>
        <end position="570"/>
    </location>
</feature>
<feature type="compositionally biased region" description="Polar residues" evidence="1">
    <location>
        <begin position="572"/>
        <end position="581"/>
    </location>
</feature>
<accession>A0A1I7I6R0</accession>
<evidence type="ECO:0000313" key="3">
    <source>
        <dbReference type="EMBL" id="SFU68608.1"/>
    </source>
</evidence>
<gene>
    <name evidence="3" type="ORF">SAMN04487941_1961</name>
</gene>
<name>A0A1I7I6R0_9BACT</name>
<evidence type="ECO:0000256" key="1">
    <source>
        <dbReference type="SAM" id="MobiDB-lite"/>
    </source>
</evidence>
<evidence type="ECO:0000313" key="4">
    <source>
        <dbReference type="Proteomes" id="UP000182491"/>
    </source>
</evidence>
<dbReference type="STRING" id="388950.GCA_001611675_01581"/>
<dbReference type="Proteomes" id="UP000182491">
    <property type="component" value="Unassembled WGS sequence"/>
</dbReference>
<feature type="compositionally biased region" description="Basic and acidic residues" evidence="1">
    <location>
        <begin position="504"/>
        <end position="515"/>
    </location>
</feature>
<feature type="domain" description="DUF5723" evidence="2">
    <location>
        <begin position="41"/>
        <end position="458"/>
    </location>
</feature>
<dbReference type="EMBL" id="FPCA01000002">
    <property type="protein sequence ID" value="SFU68608.1"/>
    <property type="molecule type" value="Genomic_DNA"/>
</dbReference>
<dbReference type="AlphaFoldDB" id="A0A1I7I6R0"/>
<dbReference type="RefSeq" id="WP_139237150.1">
    <property type="nucleotide sequence ID" value="NZ_BMXC01000002.1"/>
</dbReference>
<feature type="compositionally biased region" description="Polar residues" evidence="1">
    <location>
        <begin position="622"/>
        <end position="638"/>
    </location>
</feature>
<reference evidence="4" key="1">
    <citation type="submission" date="2016-10" db="EMBL/GenBank/DDBJ databases">
        <authorList>
            <person name="Varghese N."/>
        </authorList>
    </citation>
    <scope>NUCLEOTIDE SEQUENCE [LARGE SCALE GENOMIC DNA]</scope>
    <source>
        <strain evidence="4">DSM 18820</strain>
    </source>
</reference>
<dbReference type="InterPro" id="IPR043781">
    <property type="entry name" value="DUF5723"/>
</dbReference>
<dbReference type="Pfam" id="PF18990">
    <property type="entry name" value="DUF5723"/>
    <property type="match status" value="1"/>
</dbReference>
<feature type="region of interest" description="Disordered" evidence="1">
    <location>
        <begin position="557"/>
        <end position="583"/>
    </location>
</feature>
<feature type="region of interest" description="Disordered" evidence="1">
    <location>
        <begin position="613"/>
        <end position="675"/>
    </location>
</feature>
<proteinExistence type="predicted"/>
<feature type="region of interest" description="Disordered" evidence="1">
    <location>
        <begin position="487"/>
        <end position="539"/>
    </location>
</feature>
<evidence type="ECO:0000259" key="2">
    <source>
        <dbReference type="Pfam" id="PF18990"/>
    </source>
</evidence>
<protein>
    <recommendedName>
        <fullName evidence="2">DUF5723 domain-containing protein</fullName>
    </recommendedName>
</protein>
<sequence length="675" mass="72935">MLRPLLVSFLVILPAIGLQAQHQLGLAGSNYGGSRSVLLNPSSIADSRHGFHLNLFTGHLRFANTYFHYDGPGVDTETFLNGESENILEDETLFDRSYIRERLDGKSKMAHFGVGLQLPSFMLKLSPRHSIALTTRFRTALQANNVSEDIARVIGYGTANPEIQNMPFSSSEAYFNTNAFAEVGFTYATVLLSQEKRFLKGGITVKKLAGLYSAHLLGPDVDYQLGQTAAGESAMLIDQGKADFGFSRSEFDIEEQDVLDALTWRDTPGTGWGLDIGFTYEHRPDYADYQYTLNGEEKTDAGENKYKYRIGLSLLDVGAITYNDPEQVRRYNITRQNLELNDDTFEDVDFENLGPTLEEALEVTPGERQTEIKSGLPTALHLNFDYRLSRRLFVNTAVLHNLRAKDAVAMRQFSTLSVAPRFEGRKLELALPIYLTNNYRDLNVGAMLRLGALVVGSDNLAAMLAGSKAVGPDLYMGFGIGIGTGGQKRKLEERAQKKAKKDQKKLEKEQKKAGKTESSATPAQTPGAVPADSLLNNPQTSASDSLAVLQPNAPEASVADAAEASSTDSVKGNGTSTSAGSLFNLPVIAPADSLLAPATDSVQVQAVEIKESPVAAPLESVLPNSTSSTITAQPTSAGKPTDAPATRAESKEKAVQTPTTTGAPLRSAPVKVSGN</sequence>